<comment type="caution">
    <text evidence="1">The sequence shown here is derived from an EMBL/GenBank/DDBJ whole genome shotgun (WGS) entry which is preliminary data.</text>
</comment>
<proteinExistence type="predicted"/>
<accession>A0A2H0YMI5</accession>
<dbReference type="AlphaFoldDB" id="A0A2H0YMI5"/>
<protein>
    <submittedName>
        <fullName evidence="1">Uncharacterized protein</fullName>
    </submittedName>
</protein>
<dbReference type="Proteomes" id="UP000230088">
    <property type="component" value="Unassembled WGS sequence"/>
</dbReference>
<reference evidence="2" key="1">
    <citation type="submission" date="2017-09" db="EMBL/GenBank/DDBJ databases">
        <title>Depth-based differentiation of microbial function through sediment-hosted aquifers and enrichment of novel symbionts in the deep terrestrial subsurface.</title>
        <authorList>
            <person name="Probst A.J."/>
            <person name="Ladd B."/>
            <person name="Jarett J.K."/>
            <person name="Geller-Mcgrath D.E."/>
            <person name="Sieber C.M.K."/>
            <person name="Emerson J.B."/>
            <person name="Anantharaman K."/>
            <person name="Thomas B.C."/>
            <person name="Malmstrom R."/>
            <person name="Stieglmeier M."/>
            <person name="Klingl A."/>
            <person name="Woyke T."/>
            <person name="Ryan C.M."/>
            <person name="Banfield J.F."/>
        </authorList>
    </citation>
    <scope>NUCLEOTIDE SEQUENCE [LARGE SCALE GENOMIC DNA]</scope>
</reference>
<evidence type="ECO:0000313" key="2">
    <source>
        <dbReference type="Proteomes" id="UP000230088"/>
    </source>
</evidence>
<name>A0A2H0YMI5_9BACT</name>
<gene>
    <name evidence="1" type="ORF">COT33_00515</name>
</gene>
<organism evidence="1 2">
    <name type="scientific">Candidatus Nealsonbacteria bacterium CG08_land_8_20_14_0_20_38_20</name>
    <dbReference type="NCBI Taxonomy" id="1974705"/>
    <lineage>
        <taxon>Bacteria</taxon>
        <taxon>Candidatus Nealsoniibacteriota</taxon>
    </lineage>
</organism>
<dbReference type="EMBL" id="PEYD01000007">
    <property type="protein sequence ID" value="PIS39715.1"/>
    <property type="molecule type" value="Genomic_DNA"/>
</dbReference>
<evidence type="ECO:0000313" key="1">
    <source>
        <dbReference type="EMBL" id="PIS39715.1"/>
    </source>
</evidence>
<sequence length="128" mass="15053">MKKDKREIFVEKPEKLGEKLVEEIYEREKKKAERKEFLAESERIIKEKLEKEIKLMKLDPQLADEAVKKARQIKSLNIQGKIKNLLAIAEEMGISFAVKVAEDMQDAYTLDVFHDILAREGLYKKFKK</sequence>